<reference evidence="3" key="1">
    <citation type="submission" date="2020-02" db="EMBL/GenBank/DDBJ databases">
        <authorList>
            <person name="Palmer J.M."/>
        </authorList>
    </citation>
    <scope>NUCLEOTIDE SEQUENCE</scope>
    <source>
        <strain evidence="3">EPUS1.4</strain>
        <tissue evidence="3">Thallus</tissue>
    </source>
</reference>
<organism evidence="3 4">
    <name type="scientific">Endocarpon pusillum</name>
    <dbReference type="NCBI Taxonomy" id="364733"/>
    <lineage>
        <taxon>Eukaryota</taxon>
        <taxon>Fungi</taxon>
        <taxon>Dikarya</taxon>
        <taxon>Ascomycota</taxon>
        <taxon>Pezizomycotina</taxon>
        <taxon>Eurotiomycetes</taxon>
        <taxon>Chaetothyriomycetidae</taxon>
        <taxon>Verrucariales</taxon>
        <taxon>Verrucariaceae</taxon>
        <taxon>Endocarpon</taxon>
    </lineage>
</organism>
<keyword evidence="4" id="KW-1185">Reference proteome</keyword>
<dbReference type="OrthoDB" id="3557394at2759"/>
<dbReference type="InterPro" id="IPR010730">
    <property type="entry name" value="HET"/>
</dbReference>
<dbReference type="InterPro" id="IPR052895">
    <property type="entry name" value="HetReg/Transcr_Mod"/>
</dbReference>
<feature type="region of interest" description="Disordered" evidence="1">
    <location>
        <begin position="43"/>
        <end position="70"/>
    </location>
</feature>
<dbReference type="Proteomes" id="UP000606974">
    <property type="component" value="Unassembled WGS sequence"/>
</dbReference>
<dbReference type="AlphaFoldDB" id="A0A8H7AT82"/>
<feature type="compositionally biased region" description="Polar residues" evidence="1">
    <location>
        <begin position="43"/>
        <end position="64"/>
    </location>
</feature>
<dbReference type="Pfam" id="PF26639">
    <property type="entry name" value="Het-6_barrel"/>
    <property type="match status" value="1"/>
</dbReference>
<dbReference type="Pfam" id="PF06985">
    <property type="entry name" value="HET"/>
    <property type="match status" value="1"/>
</dbReference>
<accession>A0A8H7AT82</accession>
<evidence type="ECO:0000313" key="3">
    <source>
        <dbReference type="EMBL" id="KAF7512731.1"/>
    </source>
</evidence>
<sequence>MNFLLSFNENFESTNDEQHEVVTAGKCYQEFHGLEEEALESFLTRQRAGTEQHSTSTADASEQTEPGGGIYYPLTSDQQMRVLEVFPGEFDDLLQCKLHVCSIEFAFPTRPLRQSVTTTPRTYFVISHATSQPIWYTALSYVWGNSAFVKAMICNGKPFNTTHNLDLALRYTRRTDASVMLWADQICINQGDLVEKTRQVLLMDKIYQRAWSTLVWLGEEGDNSSDAMDTIGSISASLRCSMDEKAPDAEDFERLGLPAPESQQWRELAKFLARPWFQRVWIIQEIVLSNSIQLQCGWKTISWFEISAFAVNFGQHDLTQYLDENSKAGCTRITNIDRMKDVHAIRGSELGLLSALVQGRGAQATDPRDKVFAMMGMTAIKINPDYSKSVSEIYLEAARKMVDYNSYDNIFSLLCCVDHQQPSTSCPSWVPDWSSIGQTSSLGIFGENQKIYEASKGTPKSKLIDNRFCLDGIIFDTTSNISSLASPCLRDLIDPTTRTAQFVLDAMQTTLKNCQPYPLDSGLFNAFWHTLVAGKDGSGILKAPSTFAEVFSILLRSANGSFPSMPDQPIPERRSLSRSQKHTYRQLQIAFEAAVKGRRFGTTSKQYMGLFPAGTKVGDQICVFLGGHIPFVVRPSETSGAFQLIGECYVHGIMDGEVMKMTDLEREEIQLV</sequence>
<dbReference type="PANTHER" id="PTHR24148">
    <property type="entry name" value="ANKYRIN REPEAT DOMAIN-CONTAINING PROTEIN 39 HOMOLOG-RELATED"/>
    <property type="match status" value="1"/>
</dbReference>
<comment type="caution">
    <text evidence="3">The sequence shown here is derived from an EMBL/GenBank/DDBJ whole genome shotgun (WGS) entry which is preliminary data.</text>
</comment>
<feature type="domain" description="Heterokaryon incompatibility" evidence="2">
    <location>
        <begin position="136"/>
        <end position="285"/>
    </location>
</feature>
<protein>
    <recommendedName>
        <fullName evidence="2">Heterokaryon incompatibility domain-containing protein</fullName>
    </recommendedName>
</protein>
<name>A0A8H7AT82_9EURO</name>
<proteinExistence type="predicted"/>
<dbReference type="PANTHER" id="PTHR24148:SF64">
    <property type="entry name" value="HETEROKARYON INCOMPATIBILITY DOMAIN-CONTAINING PROTEIN"/>
    <property type="match status" value="1"/>
</dbReference>
<evidence type="ECO:0000313" key="4">
    <source>
        <dbReference type="Proteomes" id="UP000606974"/>
    </source>
</evidence>
<gene>
    <name evidence="3" type="ORF">GJ744_000298</name>
</gene>
<dbReference type="EMBL" id="JAACFV010000010">
    <property type="protein sequence ID" value="KAF7512731.1"/>
    <property type="molecule type" value="Genomic_DNA"/>
</dbReference>
<evidence type="ECO:0000256" key="1">
    <source>
        <dbReference type="SAM" id="MobiDB-lite"/>
    </source>
</evidence>
<evidence type="ECO:0000259" key="2">
    <source>
        <dbReference type="Pfam" id="PF06985"/>
    </source>
</evidence>